<reference evidence="4 5" key="1">
    <citation type="submission" date="2016-01" db="EMBL/GenBank/DDBJ databases">
        <authorList>
            <person name="Oliw E.H."/>
        </authorList>
    </citation>
    <scope>NUCLEOTIDE SEQUENCE [LARGE SCALE GENOMIC DNA]</scope>
    <source>
        <strain evidence="4 5">Kerr 14</strain>
    </source>
</reference>
<protein>
    <recommendedName>
        <fullName evidence="3">Extensin-like C-terminal domain-containing protein</fullName>
    </recommendedName>
</protein>
<evidence type="ECO:0000313" key="4">
    <source>
        <dbReference type="EMBL" id="CUX13304.1"/>
    </source>
</evidence>
<feature type="region of interest" description="Disordered" evidence="1">
    <location>
        <begin position="14"/>
        <end position="129"/>
    </location>
</feature>
<dbReference type="Proteomes" id="UP000191897">
    <property type="component" value="Unassembled WGS sequence"/>
</dbReference>
<sequence>MLHRLCLLVATFALISASEPPAQVPVPQPKPGEGQSSTPSEKPSDETPQSPAEAPKPTPKPQRPEEQKPDAKPQASEEQKSDDKKTPADKDSDDARKEGEGKDDGERKKPGDEAAKPDEKPPEPVKPEDPAALQACLGALKEIGAEFKQLEPIRDAEQGCGIEAPVELSVVLPGIKLEPSGTMRCETALALSRWTKEMMLPAAALALPEKKVTAIANASTYICRNRNSAENGKISEHAKGNAVDISTISFDKGEPLVMKPRVEDGTPEGAFQRTITAAACLFFRTVLSPGSDATHQDHLHLDVLERKGSYLYCR</sequence>
<dbReference type="Pfam" id="PF06904">
    <property type="entry name" value="Extensin-like_C"/>
    <property type="match status" value="1"/>
</dbReference>
<dbReference type="RefSeq" id="WP_080866345.1">
    <property type="nucleotide sequence ID" value="NZ_LT009730.1"/>
</dbReference>
<evidence type="ECO:0000259" key="3">
    <source>
        <dbReference type="Pfam" id="PF06904"/>
    </source>
</evidence>
<name>A0A1S7NYF8_AGRTU</name>
<dbReference type="InterPro" id="IPR009683">
    <property type="entry name" value="Extensin-like_C"/>
</dbReference>
<evidence type="ECO:0000256" key="2">
    <source>
        <dbReference type="SAM" id="SignalP"/>
    </source>
</evidence>
<feature type="compositionally biased region" description="Polar residues" evidence="1">
    <location>
        <begin position="34"/>
        <end position="50"/>
    </location>
</feature>
<feature type="domain" description="Extensin-like C-terminal" evidence="3">
    <location>
        <begin position="134"/>
        <end position="314"/>
    </location>
</feature>
<feature type="compositionally biased region" description="Basic and acidic residues" evidence="1">
    <location>
        <begin position="62"/>
        <end position="129"/>
    </location>
</feature>
<proteinExistence type="predicted"/>
<feature type="chain" id="PRO_5012729648" description="Extensin-like C-terminal domain-containing protein" evidence="2">
    <location>
        <begin position="23"/>
        <end position="314"/>
    </location>
</feature>
<gene>
    <name evidence="4" type="ORF">AGR4C_Cc130072</name>
</gene>
<evidence type="ECO:0000256" key="1">
    <source>
        <dbReference type="SAM" id="MobiDB-lite"/>
    </source>
</evidence>
<organism evidence="4 5">
    <name type="scientific">Agrobacterium tumefaciens str. Kerr 14</name>
    <dbReference type="NCBI Taxonomy" id="1183424"/>
    <lineage>
        <taxon>Bacteria</taxon>
        <taxon>Pseudomonadati</taxon>
        <taxon>Pseudomonadota</taxon>
        <taxon>Alphaproteobacteria</taxon>
        <taxon>Hyphomicrobiales</taxon>
        <taxon>Rhizobiaceae</taxon>
        <taxon>Rhizobium/Agrobacterium group</taxon>
        <taxon>Agrobacterium</taxon>
        <taxon>Agrobacterium tumefaciens complex</taxon>
    </lineage>
</organism>
<accession>A0A1S7NYF8</accession>
<evidence type="ECO:0000313" key="5">
    <source>
        <dbReference type="Proteomes" id="UP000191897"/>
    </source>
</evidence>
<dbReference type="AlphaFoldDB" id="A0A1S7NYF8"/>
<feature type="signal peptide" evidence="2">
    <location>
        <begin position="1"/>
        <end position="22"/>
    </location>
</feature>
<dbReference type="GeneID" id="97365026"/>
<dbReference type="EMBL" id="FBWC01000005">
    <property type="protein sequence ID" value="CUX13304.1"/>
    <property type="molecule type" value="Genomic_DNA"/>
</dbReference>
<keyword evidence="2" id="KW-0732">Signal</keyword>